<evidence type="ECO:0000313" key="2">
    <source>
        <dbReference type="Proteomes" id="UP000601435"/>
    </source>
</evidence>
<organism evidence="1 2">
    <name type="scientific">Symbiodinium necroappetens</name>
    <dbReference type="NCBI Taxonomy" id="1628268"/>
    <lineage>
        <taxon>Eukaryota</taxon>
        <taxon>Sar</taxon>
        <taxon>Alveolata</taxon>
        <taxon>Dinophyceae</taxon>
        <taxon>Suessiales</taxon>
        <taxon>Symbiodiniaceae</taxon>
        <taxon>Symbiodinium</taxon>
    </lineage>
</organism>
<dbReference type="AlphaFoldDB" id="A0A812LP77"/>
<sequence length="209" mass="23204">MDPADNGGMMSSGLGEAQQRATRLQFHEMWRKGVNYQASEPVNSSGLFADIRNRLDADYHGYYTERRQRLQDELLQDVLASGLPDERPWIVRRGSEIGPTRYVVCSGRVEEVPQISAETQLWLSVELIVPVQLSRSRQARRPAAQVYCWSHGGGEIPRRALAVPALEFDVISEQAAADSILFGQGLATTTLHSPSLLLACKSVLRGLSR</sequence>
<comment type="caution">
    <text evidence="1">The sequence shown here is derived from an EMBL/GenBank/DDBJ whole genome shotgun (WGS) entry which is preliminary data.</text>
</comment>
<proteinExistence type="predicted"/>
<dbReference type="Proteomes" id="UP000601435">
    <property type="component" value="Unassembled WGS sequence"/>
</dbReference>
<name>A0A812LP77_9DINO</name>
<evidence type="ECO:0000313" key="1">
    <source>
        <dbReference type="EMBL" id="CAE7243601.1"/>
    </source>
</evidence>
<dbReference type="EMBL" id="CAJNJA010009142">
    <property type="protein sequence ID" value="CAE7243601.1"/>
    <property type="molecule type" value="Genomic_DNA"/>
</dbReference>
<gene>
    <name evidence="1" type="ORF">SNEC2469_LOCUS4596</name>
</gene>
<protein>
    <submittedName>
        <fullName evidence="1">Uncharacterized protein</fullName>
    </submittedName>
</protein>
<accession>A0A812LP77</accession>
<reference evidence="1" key="1">
    <citation type="submission" date="2021-02" db="EMBL/GenBank/DDBJ databases">
        <authorList>
            <person name="Dougan E. K."/>
            <person name="Rhodes N."/>
            <person name="Thang M."/>
            <person name="Chan C."/>
        </authorList>
    </citation>
    <scope>NUCLEOTIDE SEQUENCE</scope>
</reference>
<keyword evidence="2" id="KW-1185">Reference proteome</keyword>